<organism evidence="2 3">
    <name type="scientific">Flagellimonas olearia</name>
    <dbReference type="NCBI Taxonomy" id="552546"/>
    <lineage>
        <taxon>Bacteria</taxon>
        <taxon>Pseudomonadati</taxon>
        <taxon>Bacteroidota</taxon>
        <taxon>Flavobacteriia</taxon>
        <taxon>Flavobacteriales</taxon>
        <taxon>Flavobacteriaceae</taxon>
        <taxon>Flagellimonas</taxon>
    </lineage>
</organism>
<dbReference type="EMBL" id="JJMP01000008">
    <property type="protein sequence ID" value="RYC50912.1"/>
    <property type="molecule type" value="Genomic_DNA"/>
</dbReference>
<feature type="chain" id="PRO_5019503074" description="DUF3299 domain-containing protein" evidence="1">
    <location>
        <begin position="21"/>
        <end position="146"/>
    </location>
</feature>
<proteinExistence type="predicted"/>
<comment type="caution">
    <text evidence="2">The sequence shown here is derived from an EMBL/GenBank/DDBJ whole genome shotgun (WGS) entry which is preliminary data.</text>
</comment>
<keyword evidence="3" id="KW-1185">Reference proteome</keyword>
<evidence type="ECO:0000256" key="1">
    <source>
        <dbReference type="SAM" id="SignalP"/>
    </source>
</evidence>
<evidence type="ECO:0000313" key="3">
    <source>
        <dbReference type="Proteomes" id="UP000290261"/>
    </source>
</evidence>
<evidence type="ECO:0000313" key="2">
    <source>
        <dbReference type="EMBL" id="RYC50912.1"/>
    </source>
</evidence>
<gene>
    <name evidence="2" type="ORF">DN53_17535</name>
</gene>
<sequence length="146" mass="16119">MKNKICIAMASLIFSVTLQAQKQIDWDDLAEVTFSIKYIPSFGAEFLAPTFSDHVLSLDNQEVSIVGYFINISPGENAYILSKNPMATCFFCGAAGPETAIELQFDSAQSFKMDAVVSVTGTLKLNPDDVEHFNYIIMDCKAQPMK</sequence>
<feature type="signal peptide" evidence="1">
    <location>
        <begin position="1"/>
        <end position="20"/>
    </location>
</feature>
<dbReference type="AlphaFoldDB" id="A0A444VJI7"/>
<evidence type="ECO:0008006" key="4">
    <source>
        <dbReference type="Google" id="ProtNLM"/>
    </source>
</evidence>
<name>A0A444VJI7_9FLAO</name>
<accession>A0A444VJI7</accession>
<dbReference type="Proteomes" id="UP000290261">
    <property type="component" value="Unassembled WGS sequence"/>
</dbReference>
<dbReference type="RefSeq" id="WP_207211124.1">
    <property type="nucleotide sequence ID" value="NZ_ML142912.1"/>
</dbReference>
<keyword evidence="1" id="KW-0732">Signal</keyword>
<protein>
    <recommendedName>
        <fullName evidence="4">DUF3299 domain-containing protein</fullName>
    </recommendedName>
</protein>
<reference evidence="2 3" key="1">
    <citation type="submission" date="2014-04" db="EMBL/GenBank/DDBJ databases">
        <title>Whole genome of Muricauda olearia.</title>
        <authorList>
            <person name="Zhang X.-H."/>
            <person name="Tang K."/>
        </authorList>
    </citation>
    <scope>NUCLEOTIDE SEQUENCE [LARGE SCALE GENOMIC DNA]</scope>
    <source>
        <strain evidence="2 3">Th120</strain>
    </source>
</reference>